<dbReference type="Pfam" id="PF12646">
    <property type="entry name" value="DUF3783"/>
    <property type="match status" value="1"/>
</dbReference>
<dbReference type="Proteomes" id="UP000292927">
    <property type="component" value="Unassembled WGS sequence"/>
</dbReference>
<name>A0A4Q7P5Z1_9FIRM</name>
<accession>A0A4Q7P5Z1</accession>
<reference evidence="1 2" key="1">
    <citation type="submission" date="2019-02" db="EMBL/GenBank/DDBJ databases">
        <title>Genomic Encyclopedia of Type Strains, Phase IV (KMG-IV): sequencing the most valuable type-strain genomes for metagenomic binning, comparative biology and taxonomic classification.</title>
        <authorList>
            <person name="Goeker M."/>
        </authorList>
    </citation>
    <scope>NUCLEOTIDE SEQUENCE [LARGE SCALE GENOMIC DNA]</scope>
    <source>
        <strain evidence="1 2">DSM 29486</strain>
    </source>
</reference>
<proteinExistence type="predicted"/>
<gene>
    <name evidence="1" type="ORF">EV209_2479</name>
</gene>
<sequence length="122" mass="13589">MREAILYYHFDSEEKQKLIRALLPLRVRLREVPPEEYGMPVGALAGILKEGKVSAEEEAGVTAPMLVMAGLTGARLDEVLLALRRNGLRIPYKAVLTASNQTWTGGQLFAELVQEHQKMSEL</sequence>
<evidence type="ECO:0000313" key="2">
    <source>
        <dbReference type="Proteomes" id="UP000292927"/>
    </source>
</evidence>
<dbReference type="AlphaFoldDB" id="A0A4Q7P5Z1"/>
<dbReference type="InterPro" id="IPR016621">
    <property type="entry name" value="UCP014543"/>
</dbReference>
<comment type="caution">
    <text evidence="1">The sequence shown here is derived from an EMBL/GenBank/DDBJ whole genome shotgun (WGS) entry which is preliminary data.</text>
</comment>
<protein>
    <submittedName>
        <fullName evidence="1">Uncharacterized protein DUF3783</fullName>
    </submittedName>
</protein>
<dbReference type="RefSeq" id="WP_130435744.1">
    <property type="nucleotide sequence ID" value="NZ_SGXF01000005.1"/>
</dbReference>
<organism evidence="1 2">
    <name type="scientific">Cuneatibacter caecimuris</name>
    <dbReference type="NCBI Taxonomy" id="1796618"/>
    <lineage>
        <taxon>Bacteria</taxon>
        <taxon>Bacillati</taxon>
        <taxon>Bacillota</taxon>
        <taxon>Clostridia</taxon>
        <taxon>Lachnospirales</taxon>
        <taxon>Lachnospiraceae</taxon>
        <taxon>Cuneatibacter</taxon>
    </lineage>
</organism>
<dbReference type="EMBL" id="SGXF01000005">
    <property type="protein sequence ID" value="RZS94112.1"/>
    <property type="molecule type" value="Genomic_DNA"/>
</dbReference>
<dbReference type="OrthoDB" id="1049518at2"/>
<keyword evidence="2" id="KW-1185">Reference proteome</keyword>
<evidence type="ECO:0000313" key="1">
    <source>
        <dbReference type="EMBL" id="RZS94112.1"/>
    </source>
</evidence>